<dbReference type="InterPro" id="IPR027417">
    <property type="entry name" value="P-loop_NTPase"/>
</dbReference>
<feature type="domain" description="DNA2/NAM7 helicase helicase" evidence="5">
    <location>
        <begin position="414"/>
        <end position="493"/>
    </location>
</feature>
<evidence type="ECO:0000259" key="5">
    <source>
        <dbReference type="Pfam" id="PF13086"/>
    </source>
</evidence>
<keyword evidence="7" id="KW-0378">Hydrolase</keyword>
<sequence length="896" mass="100010">MDQPAAADPSLSLTMPQKKRSKAIPIVNPACPRESHSANLQVIQKAAQEEAARAAENIRARILTQVQAQAPRTQPQLQSQAQPHHHPETSSSKDHGFEPGFDVYATPFVPEVYKNINTDPGRVVVPTPPAKVTNFAAYARENLANALLPQIPLPIDTSVVAQQTVFQDEPGLKPKQYERFFRLHLQNEMQSQERENASYSLYAHEGLVQFESESEAKVTITVPGLREFTPYVEEDDCVQLRQIRPDKFMKQGFIVEYGRYPNMFQGPWTGYVYDARISAVVRAKKTLVLRVLGLTPLTSELFMLGGYPQTVAGQTYTLKFNIQFPLVRERYHPMENVLAHIQASLLQASDATDQQVNSSLAGTGDDSDNAMSPNISTTNQYWIQSMLFPTEADGEAQDEIDPAPFTQQLFDSALNFEQRLAVENICRQNYGAVPYLISGPPGTGKTKTIIEIALQLIFNVETTSHILLCAPSEPATDTLADRLRPVLKPHEMLRLNRPSRGFAELNDALMPYCHIENDSFALPPFRQLMSYRVIVTSCRDASVLMYARVTNTDLYSVENGLRLCLHPLKPPPEPTRLHWDALLLDEAAQSTEPEALIPLYVVAPPSHSPKAISTPLVIMAGDERQLTPRTSSPSTPLKRSLFARLFARPNYANHPLARHFNRVPPPLLPKMLPILRPAFTNLIRNYRSHPAILAAPSRVFYHDTLVTAADTYTRTQLLAWPHWPQPTIPLLFHDNPSPDILELEPALGSGWFNPTEARLAVAYAASFSTSRLLPDEQICITSPFKAQVRLMRKLARERNLWNVNIGPTEAFQGLEYGLVILCVTRSRKRFVERDQELGWGVVGMPNLMNVALTRAKSGLVVIGAGEVVDADEDWRAVVEIWRGWGCVVGGEGVGGK</sequence>
<feature type="compositionally biased region" description="Polar residues" evidence="4">
    <location>
        <begin position="66"/>
        <end position="82"/>
    </location>
</feature>
<feature type="region of interest" description="Disordered" evidence="4">
    <location>
        <begin position="1"/>
        <end position="22"/>
    </location>
</feature>
<feature type="compositionally biased region" description="Basic and acidic residues" evidence="4">
    <location>
        <begin position="85"/>
        <end position="97"/>
    </location>
</feature>
<dbReference type="Pfam" id="PF13086">
    <property type="entry name" value="AAA_11"/>
    <property type="match status" value="1"/>
</dbReference>
<evidence type="ECO:0000256" key="1">
    <source>
        <dbReference type="ARBA" id="ARBA00004496"/>
    </source>
</evidence>
<dbReference type="PANTHER" id="PTHR45418:SF5">
    <property type="entry name" value="BRCA2-INTERACTING PROTEIN-LIKE-RELATED"/>
    <property type="match status" value="1"/>
</dbReference>
<keyword evidence="3" id="KW-0347">Helicase</keyword>
<feature type="region of interest" description="Disordered" evidence="4">
    <location>
        <begin position="66"/>
        <end position="99"/>
    </location>
</feature>
<dbReference type="GO" id="GO:0005737">
    <property type="term" value="C:cytoplasm"/>
    <property type="evidence" value="ECO:0007669"/>
    <property type="project" value="UniProtKB-SubCell"/>
</dbReference>
<dbReference type="AlphaFoldDB" id="A0AAE0IZM6"/>
<dbReference type="InterPro" id="IPR041679">
    <property type="entry name" value="DNA2/NAM7-like_C"/>
</dbReference>
<dbReference type="Gene3D" id="3.40.50.300">
    <property type="entry name" value="P-loop containing nucleotide triphosphate hydrolases"/>
    <property type="match status" value="2"/>
</dbReference>
<evidence type="ECO:0000313" key="8">
    <source>
        <dbReference type="Proteomes" id="UP001286456"/>
    </source>
</evidence>
<comment type="subcellular location">
    <subcellularLocation>
        <location evidence="1">Cytoplasm</location>
    </subcellularLocation>
</comment>
<dbReference type="Pfam" id="PF13087">
    <property type="entry name" value="AAA_12"/>
    <property type="match status" value="1"/>
</dbReference>
<gene>
    <name evidence="7" type="ORF">B0T19DRAFT_148024</name>
</gene>
<dbReference type="SUPFAM" id="SSF52540">
    <property type="entry name" value="P-loop containing nucleoside triphosphate hydrolases"/>
    <property type="match status" value="1"/>
</dbReference>
<evidence type="ECO:0000256" key="2">
    <source>
        <dbReference type="ARBA" id="ARBA00022490"/>
    </source>
</evidence>
<evidence type="ECO:0000259" key="6">
    <source>
        <dbReference type="Pfam" id="PF13087"/>
    </source>
</evidence>
<dbReference type="EMBL" id="JAUEPO010000002">
    <property type="protein sequence ID" value="KAK3334183.1"/>
    <property type="molecule type" value="Genomic_DNA"/>
</dbReference>
<keyword evidence="3" id="KW-0067">ATP-binding</keyword>
<dbReference type="GO" id="GO:0004386">
    <property type="term" value="F:helicase activity"/>
    <property type="evidence" value="ECO:0007669"/>
    <property type="project" value="InterPro"/>
</dbReference>
<feature type="domain" description="DNA2/NAM7 helicase-like C-terminal" evidence="6">
    <location>
        <begin position="679"/>
        <end position="864"/>
    </location>
</feature>
<dbReference type="PANTHER" id="PTHR45418">
    <property type="entry name" value="CANCER/TESTIS ANTIGEN 55"/>
    <property type="match status" value="1"/>
</dbReference>
<evidence type="ECO:0000313" key="7">
    <source>
        <dbReference type="EMBL" id="KAK3334183.1"/>
    </source>
</evidence>
<dbReference type="GO" id="GO:0016787">
    <property type="term" value="F:hydrolase activity"/>
    <property type="evidence" value="ECO:0007669"/>
    <property type="project" value="UniProtKB-KW"/>
</dbReference>
<name>A0AAE0IZM6_9PEZI</name>
<accession>A0AAE0IZM6</accession>
<dbReference type="InterPro" id="IPR047187">
    <property type="entry name" value="SF1_C_Upf1"/>
</dbReference>
<keyword evidence="3" id="KW-0547">Nucleotide-binding</keyword>
<keyword evidence="2" id="KW-0963">Cytoplasm</keyword>
<organism evidence="7 8">
    <name type="scientific">Cercophora scortea</name>
    <dbReference type="NCBI Taxonomy" id="314031"/>
    <lineage>
        <taxon>Eukaryota</taxon>
        <taxon>Fungi</taxon>
        <taxon>Dikarya</taxon>
        <taxon>Ascomycota</taxon>
        <taxon>Pezizomycotina</taxon>
        <taxon>Sordariomycetes</taxon>
        <taxon>Sordariomycetidae</taxon>
        <taxon>Sordariales</taxon>
        <taxon>Lasiosphaeriaceae</taxon>
        <taxon>Cercophora</taxon>
    </lineage>
</organism>
<proteinExistence type="predicted"/>
<evidence type="ECO:0000256" key="3">
    <source>
        <dbReference type="ARBA" id="ARBA00022806"/>
    </source>
</evidence>
<dbReference type="CDD" id="cd18808">
    <property type="entry name" value="SF1_C_Upf1"/>
    <property type="match status" value="1"/>
</dbReference>
<protein>
    <submittedName>
        <fullName evidence="7">P-loop containing nucleoside triphosphate hydrolase protein</fullName>
    </submittedName>
</protein>
<dbReference type="InterPro" id="IPR041677">
    <property type="entry name" value="DNA2/NAM7_AAA_11"/>
</dbReference>
<dbReference type="Proteomes" id="UP001286456">
    <property type="component" value="Unassembled WGS sequence"/>
</dbReference>
<keyword evidence="8" id="KW-1185">Reference proteome</keyword>
<reference evidence="7" key="1">
    <citation type="journal article" date="2023" name="Mol. Phylogenet. Evol.">
        <title>Genome-scale phylogeny and comparative genomics of the fungal order Sordariales.</title>
        <authorList>
            <person name="Hensen N."/>
            <person name="Bonometti L."/>
            <person name="Westerberg I."/>
            <person name="Brannstrom I.O."/>
            <person name="Guillou S."/>
            <person name="Cros-Aarteil S."/>
            <person name="Calhoun S."/>
            <person name="Haridas S."/>
            <person name="Kuo A."/>
            <person name="Mondo S."/>
            <person name="Pangilinan J."/>
            <person name="Riley R."/>
            <person name="LaButti K."/>
            <person name="Andreopoulos B."/>
            <person name="Lipzen A."/>
            <person name="Chen C."/>
            <person name="Yan M."/>
            <person name="Daum C."/>
            <person name="Ng V."/>
            <person name="Clum A."/>
            <person name="Steindorff A."/>
            <person name="Ohm R.A."/>
            <person name="Martin F."/>
            <person name="Silar P."/>
            <person name="Natvig D.O."/>
            <person name="Lalanne C."/>
            <person name="Gautier V."/>
            <person name="Ament-Velasquez S.L."/>
            <person name="Kruys A."/>
            <person name="Hutchinson M.I."/>
            <person name="Powell A.J."/>
            <person name="Barry K."/>
            <person name="Miller A.N."/>
            <person name="Grigoriev I.V."/>
            <person name="Debuchy R."/>
            <person name="Gladieux P."/>
            <person name="Hiltunen Thoren M."/>
            <person name="Johannesson H."/>
        </authorList>
    </citation>
    <scope>NUCLEOTIDE SEQUENCE</scope>
    <source>
        <strain evidence="7">SMH4131-1</strain>
    </source>
</reference>
<reference evidence="7" key="2">
    <citation type="submission" date="2023-06" db="EMBL/GenBank/DDBJ databases">
        <authorList>
            <consortium name="Lawrence Berkeley National Laboratory"/>
            <person name="Haridas S."/>
            <person name="Hensen N."/>
            <person name="Bonometti L."/>
            <person name="Westerberg I."/>
            <person name="Brannstrom I.O."/>
            <person name="Guillou S."/>
            <person name="Cros-Aarteil S."/>
            <person name="Calhoun S."/>
            <person name="Kuo A."/>
            <person name="Mondo S."/>
            <person name="Pangilinan J."/>
            <person name="Riley R."/>
            <person name="Labutti K."/>
            <person name="Andreopoulos B."/>
            <person name="Lipzen A."/>
            <person name="Chen C."/>
            <person name="Yanf M."/>
            <person name="Daum C."/>
            <person name="Ng V."/>
            <person name="Clum A."/>
            <person name="Steindorff A."/>
            <person name="Ohm R."/>
            <person name="Martin F."/>
            <person name="Silar P."/>
            <person name="Natvig D."/>
            <person name="Lalanne C."/>
            <person name="Gautier V."/>
            <person name="Ament-Velasquez S.L."/>
            <person name="Kruys A."/>
            <person name="Hutchinson M.I."/>
            <person name="Powell A.J."/>
            <person name="Barry K."/>
            <person name="Miller A.N."/>
            <person name="Grigoriev I.V."/>
            <person name="Debuchy R."/>
            <person name="Gladieux P."/>
            <person name="Thoren M.H."/>
            <person name="Johannesson H."/>
        </authorList>
    </citation>
    <scope>NUCLEOTIDE SEQUENCE</scope>
    <source>
        <strain evidence="7">SMH4131-1</strain>
    </source>
</reference>
<comment type="caution">
    <text evidence="7">The sequence shown here is derived from an EMBL/GenBank/DDBJ whole genome shotgun (WGS) entry which is preliminary data.</text>
</comment>
<evidence type="ECO:0000256" key="4">
    <source>
        <dbReference type="SAM" id="MobiDB-lite"/>
    </source>
</evidence>